<name>A0A4Y2IX87_ARAVE</name>
<feature type="signal peptide" evidence="1">
    <location>
        <begin position="1"/>
        <end position="18"/>
    </location>
</feature>
<reference evidence="2 3" key="1">
    <citation type="journal article" date="2019" name="Sci. Rep.">
        <title>Orb-weaving spider Araneus ventricosus genome elucidates the spidroin gene catalogue.</title>
        <authorList>
            <person name="Kono N."/>
            <person name="Nakamura H."/>
            <person name="Ohtoshi R."/>
            <person name="Moran D.A.P."/>
            <person name="Shinohara A."/>
            <person name="Yoshida Y."/>
            <person name="Fujiwara M."/>
            <person name="Mori M."/>
            <person name="Tomita M."/>
            <person name="Arakawa K."/>
        </authorList>
    </citation>
    <scope>NUCLEOTIDE SEQUENCE [LARGE SCALE GENOMIC DNA]</scope>
</reference>
<accession>A0A4Y2IX87</accession>
<organism evidence="2 3">
    <name type="scientific">Araneus ventricosus</name>
    <name type="common">Orbweaver spider</name>
    <name type="synonym">Epeira ventricosa</name>
    <dbReference type="NCBI Taxonomy" id="182803"/>
    <lineage>
        <taxon>Eukaryota</taxon>
        <taxon>Metazoa</taxon>
        <taxon>Ecdysozoa</taxon>
        <taxon>Arthropoda</taxon>
        <taxon>Chelicerata</taxon>
        <taxon>Arachnida</taxon>
        <taxon>Araneae</taxon>
        <taxon>Araneomorphae</taxon>
        <taxon>Entelegynae</taxon>
        <taxon>Araneoidea</taxon>
        <taxon>Araneidae</taxon>
        <taxon>Araneus</taxon>
    </lineage>
</organism>
<evidence type="ECO:0000313" key="2">
    <source>
        <dbReference type="EMBL" id="GBM82285.1"/>
    </source>
</evidence>
<protein>
    <submittedName>
        <fullName evidence="2">Uncharacterized protein</fullName>
    </submittedName>
</protein>
<evidence type="ECO:0000256" key="1">
    <source>
        <dbReference type="SAM" id="SignalP"/>
    </source>
</evidence>
<dbReference type="Proteomes" id="UP000499080">
    <property type="component" value="Unassembled WGS sequence"/>
</dbReference>
<keyword evidence="3" id="KW-1185">Reference proteome</keyword>
<comment type="caution">
    <text evidence="2">The sequence shown here is derived from an EMBL/GenBank/DDBJ whole genome shotgun (WGS) entry which is preliminary data.</text>
</comment>
<sequence>TWVTLLALGTLNATRCNSSSIEAGVLIVITDYFPTLPQKVHTITGGSNSPLNITREARTEPAYLSGGFSSMHSRFPPGEMPDIYRKPCYPRHAETPGVLNDSSCNSSSTEAGVLVAHRRATARPLQKEVRTITGRR</sequence>
<dbReference type="AlphaFoldDB" id="A0A4Y2IX87"/>
<feature type="non-terminal residue" evidence="2">
    <location>
        <position position="1"/>
    </location>
</feature>
<feature type="chain" id="PRO_5021410481" evidence="1">
    <location>
        <begin position="19"/>
        <end position="136"/>
    </location>
</feature>
<gene>
    <name evidence="2" type="ORF">AVEN_214683_1</name>
</gene>
<dbReference type="EMBL" id="BGPR01003001">
    <property type="protein sequence ID" value="GBM82285.1"/>
    <property type="molecule type" value="Genomic_DNA"/>
</dbReference>
<proteinExistence type="predicted"/>
<keyword evidence="1" id="KW-0732">Signal</keyword>
<evidence type="ECO:0000313" key="3">
    <source>
        <dbReference type="Proteomes" id="UP000499080"/>
    </source>
</evidence>